<keyword evidence="4" id="KW-1185">Reference proteome</keyword>
<feature type="domain" description="HTH cro/C1-type" evidence="2">
    <location>
        <begin position="14"/>
        <end position="50"/>
    </location>
</feature>
<evidence type="ECO:0000259" key="2">
    <source>
        <dbReference type="PROSITE" id="PS50943"/>
    </source>
</evidence>
<evidence type="ECO:0000256" key="1">
    <source>
        <dbReference type="SAM" id="MobiDB-lite"/>
    </source>
</evidence>
<dbReference type="Pfam" id="PF13560">
    <property type="entry name" value="HTH_31"/>
    <property type="match status" value="1"/>
</dbReference>
<dbReference type="Proteomes" id="UP001595839">
    <property type="component" value="Unassembled WGS sequence"/>
</dbReference>
<reference evidence="4" key="1">
    <citation type="journal article" date="2019" name="Int. J. Syst. Evol. Microbiol.">
        <title>The Global Catalogue of Microorganisms (GCM) 10K type strain sequencing project: providing services to taxonomists for standard genome sequencing and annotation.</title>
        <authorList>
            <consortium name="The Broad Institute Genomics Platform"/>
            <consortium name="The Broad Institute Genome Sequencing Center for Infectious Disease"/>
            <person name="Wu L."/>
            <person name="Ma J."/>
        </authorList>
    </citation>
    <scope>NUCLEOTIDE SEQUENCE [LARGE SCALE GENOMIC DNA]</scope>
    <source>
        <strain evidence="4">CGMCC 4.7177</strain>
    </source>
</reference>
<dbReference type="Gene3D" id="3.40.50.300">
    <property type="entry name" value="P-loop containing nucleotide triphosphate hydrolases"/>
    <property type="match status" value="1"/>
</dbReference>
<dbReference type="InterPro" id="IPR001387">
    <property type="entry name" value="Cro/C1-type_HTH"/>
</dbReference>
<proteinExistence type="predicted"/>
<dbReference type="SMART" id="SM00530">
    <property type="entry name" value="HTH_XRE"/>
    <property type="match status" value="1"/>
</dbReference>
<comment type="caution">
    <text evidence="3">The sequence shown here is derived from an EMBL/GenBank/DDBJ whole genome shotgun (WGS) entry which is preliminary data.</text>
</comment>
<feature type="region of interest" description="Disordered" evidence="1">
    <location>
        <begin position="71"/>
        <end position="90"/>
    </location>
</feature>
<dbReference type="PROSITE" id="PS50943">
    <property type="entry name" value="HTH_CROC1"/>
    <property type="match status" value="1"/>
</dbReference>
<organism evidence="3 4">
    <name type="scientific">Streptomyces vulcanius</name>
    <dbReference type="NCBI Taxonomy" id="1441876"/>
    <lineage>
        <taxon>Bacteria</taxon>
        <taxon>Bacillati</taxon>
        <taxon>Actinomycetota</taxon>
        <taxon>Actinomycetes</taxon>
        <taxon>Kitasatosporales</taxon>
        <taxon>Streptomycetaceae</taxon>
        <taxon>Streptomyces</taxon>
    </lineage>
</organism>
<dbReference type="InterPro" id="IPR027417">
    <property type="entry name" value="P-loop_NTPase"/>
</dbReference>
<dbReference type="SUPFAM" id="SSF52540">
    <property type="entry name" value="P-loop containing nucleoside triphosphate hydrolases"/>
    <property type="match status" value="1"/>
</dbReference>
<sequence>MTSLTQTQPFGVALRELRMARGISLTSLAEKVNYSKSHLSRVEKGTKRATEYLVQRCDEVLEAGGALIELGRRSPRTRQPPTAASKAPIPSQLPHVVTDFVGRENVVEQLDTLLLPSDNTDNSAPVVLIDGPVAAGKTTTAVHWANRVRHAFPDGVLFADLHGFTLTRDPAHPGQLLRRFLAALGEDPDHLTDDLHTLGALFRTRLTGRRLLILLDNAADAEQIRPLLPAAAGCAALVTSRNRMPGLIARDGVRRVTLGPMTPYESINLLTQLLSSPLPADTMRRITELACRLPLPIRVAAARWETHNTWEALAGHDAMPLLTLLSAGSDNATALRALLNGSYRTLTPQAAQVFRLLGVGMHGPFTTQEASLLLGQDIPATRRSLDELTNLHLISGGTPYYKFDAILRAFAIECVKQPPPPLNPSR</sequence>
<dbReference type="PANTHER" id="PTHR47691:SF3">
    <property type="entry name" value="HTH-TYPE TRANSCRIPTIONAL REGULATOR RV0890C-RELATED"/>
    <property type="match status" value="1"/>
</dbReference>
<dbReference type="PANTHER" id="PTHR47691">
    <property type="entry name" value="REGULATOR-RELATED"/>
    <property type="match status" value="1"/>
</dbReference>
<dbReference type="InterPro" id="IPR010982">
    <property type="entry name" value="Lambda_DNA-bd_dom_sf"/>
</dbReference>
<protein>
    <submittedName>
        <fullName evidence="3">Helix-turn-helix domain-containing protein</fullName>
    </submittedName>
</protein>
<dbReference type="Gene3D" id="1.10.260.40">
    <property type="entry name" value="lambda repressor-like DNA-binding domains"/>
    <property type="match status" value="1"/>
</dbReference>
<dbReference type="SUPFAM" id="SSF47413">
    <property type="entry name" value="lambda repressor-like DNA-binding domains"/>
    <property type="match status" value="1"/>
</dbReference>
<dbReference type="EMBL" id="JBHSFK010000006">
    <property type="protein sequence ID" value="MFC4500294.1"/>
    <property type="molecule type" value="Genomic_DNA"/>
</dbReference>
<name>A0ABV9AK73_9ACTN</name>
<gene>
    <name evidence="3" type="ORF">ACFPIH_12235</name>
</gene>
<dbReference type="RefSeq" id="WP_381174265.1">
    <property type="nucleotide sequence ID" value="NZ_JBHSFK010000006.1"/>
</dbReference>
<dbReference type="CDD" id="cd00093">
    <property type="entry name" value="HTH_XRE"/>
    <property type="match status" value="1"/>
</dbReference>
<accession>A0ABV9AK73</accession>
<evidence type="ECO:0000313" key="3">
    <source>
        <dbReference type="EMBL" id="MFC4500294.1"/>
    </source>
</evidence>
<evidence type="ECO:0000313" key="4">
    <source>
        <dbReference type="Proteomes" id="UP001595839"/>
    </source>
</evidence>